<evidence type="ECO:0000256" key="1">
    <source>
        <dbReference type="ARBA" id="ARBA00022598"/>
    </source>
</evidence>
<dbReference type="InterPro" id="IPR016102">
    <property type="entry name" value="Succinyl-CoA_synth-like"/>
</dbReference>
<dbReference type="SUPFAM" id="SSF52210">
    <property type="entry name" value="Succinyl-CoA synthetase domains"/>
    <property type="match status" value="2"/>
</dbReference>
<dbReference type="Gene3D" id="3.40.630.30">
    <property type="match status" value="1"/>
</dbReference>
<dbReference type="InterPro" id="IPR000182">
    <property type="entry name" value="GNAT_dom"/>
</dbReference>
<dbReference type="InterPro" id="IPR016181">
    <property type="entry name" value="Acyl_CoA_acyltransferase"/>
</dbReference>
<dbReference type="PROSITE" id="PS51186">
    <property type="entry name" value="GNAT"/>
    <property type="match status" value="1"/>
</dbReference>
<evidence type="ECO:0000256" key="3">
    <source>
        <dbReference type="ARBA" id="ARBA00022840"/>
    </source>
</evidence>
<dbReference type="SMART" id="SM00881">
    <property type="entry name" value="CoA_binding"/>
    <property type="match status" value="1"/>
</dbReference>
<dbReference type="RefSeq" id="WP_200523142.1">
    <property type="nucleotide sequence ID" value="NZ_JAEHNZ010000004.1"/>
</dbReference>
<dbReference type="InterPro" id="IPR036291">
    <property type="entry name" value="NAD(P)-bd_dom_sf"/>
</dbReference>
<dbReference type="EMBL" id="JAEHNZ010000004">
    <property type="protein sequence ID" value="MBK0397142.1"/>
    <property type="molecule type" value="Genomic_DNA"/>
</dbReference>
<evidence type="ECO:0000313" key="6">
    <source>
        <dbReference type="Proteomes" id="UP000614058"/>
    </source>
</evidence>
<keyword evidence="2" id="KW-0547">Nucleotide-binding</keyword>
<feature type="domain" description="N-acetyltransferase" evidence="4">
    <location>
        <begin position="613"/>
        <end position="768"/>
    </location>
</feature>
<evidence type="ECO:0000259" key="4">
    <source>
        <dbReference type="PROSITE" id="PS51186"/>
    </source>
</evidence>
<dbReference type="InterPro" id="IPR032875">
    <property type="entry name" value="Succ_CoA_lig_flav_dom"/>
</dbReference>
<proteinExistence type="predicted"/>
<name>A0ABS1BV23_9NEIS</name>
<dbReference type="PANTHER" id="PTHR43334">
    <property type="entry name" value="ACETATE--COA LIGASE [ADP-FORMING]"/>
    <property type="match status" value="1"/>
</dbReference>
<organism evidence="5 6">
    <name type="scientific">Kingella bonacorsii</name>
    <dbReference type="NCBI Taxonomy" id="2796361"/>
    <lineage>
        <taxon>Bacteria</taxon>
        <taxon>Pseudomonadati</taxon>
        <taxon>Pseudomonadota</taxon>
        <taxon>Betaproteobacteria</taxon>
        <taxon>Neisseriales</taxon>
        <taxon>Neisseriaceae</taxon>
        <taxon>Kingella</taxon>
    </lineage>
</organism>
<dbReference type="Pfam" id="PF13302">
    <property type="entry name" value="Acetyltransf_3"/>
    <property type="match status" value="1"/>
</dbReference>
<dbReference type="SUPFAM" id="SSF55729">
    <property type="entry name" value="Acyl-CoA N-acyltransferases (Nat)"/>
    <property type="match status" value="1"/>
</dbReference>
<reference evidence="5 6" key="1">
    <citation type="journal article" date="2021" name="Pathogens">
        <title>Isolation and Characterization of Kingella bonacorsii sp. nov., A Novel Kingella Species Detected in a Stable Periodontitis Subject.</title>
        <authorList>
            <person name="Antezack A."/>
            <person name="Boxberger M."/>
            <person name="Rolland C."/>
            <person name="Monnet-Corti V."/>
            <person name="La Scola B."/>
        </authorList>
    </citation>
    <scope>NUCLEOTIDE SEQUENCE [LARGE SCALE GENOMIC DNA]</scope>
    <source>
        <strain evidence="5 6">Marseille-Q4569</strain>
    </source>
</reference>
<keyword evidence="1" id="KW-0436">Ligase</keyword>
<keyword evidence="3" id="KW-0067">ATP-binding</keyword>
<dbReference type="InterPro" id="IPR003781">
    <property type="entry name" value="CoA-bd"/>
</dbReference>
<dbReference type="Gene3D" id="3.40.50.720">
    <property type="entry name" value="NAD(P)-binding Rossmann-like Domain"/>
    <property type="match status" value="1"/>
</dbReference>
<dbReference type="SUPFAM" id="SSF51735">
    <property type="entry name" value="NAD(P)-binding Rossmann-fold domains"/>
    <property type="match status" value="1"/>
</dbReference>
<evidence type="ECO:0000256" key="2">
    <source>
        <dbReference type="ARBA" id="ARBA00022741"/>
    </source>
</evidence>
<comment type="caution">
    <text evidence="5">The sequence shown here is derived from an EMBL/GenBank/DDBJ whole genome shotgun (WGS) entry which is preliminary data.</text>
</comment>
<gene>
    <name evidence="5" type="ORF">JDW22_11275</name>
</gene>
<dbReference type="Pfam" id="PF13380">
    <property type="entry name" value="CoA_binding_2"/>
    <property type="match status" value="1"/>
</dbReference>
<dbReference type="CDD" id="cd04301">
    <property type="entry name" value="NAT_SF"/>
    <property type="match status" value="1"/>
</dbReference>
<dbReference type="Proteomes" id="UP000614058">
    <property type="component" value="Unassembled WGS sequence"/>
</dbReference>
<evidence type="ECO:0000313" key="5">
    <source>
        <dbReference type="EMBL" id="MBK0397142.1"/>
    </source>
</evidence>
<keyword evidence="6" id="KW-1185">Reference proteome</keyword>
<dbReference type="Gene3D" id="3.40.50.261">
    <property type="entry name" value="Succinyl-CoA synthetase domains"/>
    <property type="match status" value="2"/>
</dbReference>
<accession>A0ABS1BV23</accession>
<dbReference type="InterPro" id="IPR051538">
    <property type="entry name" value="Acyl-CoA_Synth/Transferase"/>
</dbReference>
<sequence length="768" mass="84819">MPSLSPLFTPARIAVVGASDRIGSIGRKVYTQLTALPQFQSVIPVNPNHKTIGGQKSYANLSEAASEHTIDLAIIVLSADKLAAIIREAAKIHLRHLILINELDSAPSAWRNKLNRAAEAARKARINLISLPSNSLPELFKQPENTPKACAYIGQSTSIADCVARYAQERDITFSRFLTLNTQNYPVSTGQIIDHIAAETSSTALLVHISTLNDNLRELISALTAAARRKPVVVLITLHDANPQAEAMLLQALERQHILIAHTLEQFFSAAKLIHTGIISRGKHIAIISNSPQISTLTLKTLRRKTDLQLTEPQAHTIRSITKYLPYKPSHHNPLYLPTDTLPAIFQAAASQYLQDDHIDAIFIIYTGQNTAESQQVAQMVSALQKNSRKPLLLVWLGSADTPQVRALFNQRKTLHFKQPESAIQALAQLNLYHHHNQQRHQIQPPHNYTPAAHTADELHKHIRPLIPVAILPATRMGSNALLAALNLSHSHDTPVLQLTWARQEPIGQTLTLTTAHHSISLLPPIQPTTLAHALAQLQLPPEPWQDWLLTTSEILARLPEIHDLTLHLASPSHHHSIKLNLQDPNSFSGCPNILAPIPTAQHTLALRNGETAILRSVRSEDAALIQQLIQAQSEHSRYTRFMSKASEVPPALLAQLASPDYHRDYALILHTNSPTPTPLAHANYIADPIPTSCEFGIIIDDKLQGQGIGHQLMTQLIAHAKTQGHTLMRAEILADNHPMQKLTLKLGFTLNKHPRDNGLVEAKLHLL</sequence>
<dbReference type="Pfam" id="PF13607">
    <property type="entry name" value="Succ_CoA_lig"/>
    <property type="match status" value="1"/>
</dbReference>
<protein>
    <submittedName>
        <fullName evidence="5">GNAT family N-acetyltransferase</fullName>
    </submittedName>
</protein>
<dbReference type="PANTHER" id="PTHR43334:SF1">
    <property type="entry name" value="3-HYDROXYPROPIONATE--COA LIGASE [ADP-FORMING]"/>
    <property type="match status" value="1"/>
</dbReference>